<dbReference type="Pfam" id="PF00564">
    <property type="entry name" value="PB1"/>
    <property type="match status" value="1"/>
</dbReference>
<reference evidence="3" key="1">
    <citation type="submission" date="2021-01" db="EMBL/GenBank/DDBJ databases">
        <authorList>
            <consortium name="Genoscope - CEA"/>
            <person name="William W."/>
        </authorList>
    </citation>
    <scope>NUCLEOTIDE SEQUENCE</scope>
</reference>
<dbReference type="OrthoDB" id="315970at2759"/>
<protein>
    <recommendedName>
        <fullName evidence="2">PB1 domain-containing protein</fullName>
    </recommendedName>
</protein>
<keyword evidence="1" id="KW-0175">Coiled coil</keyword>
<gene>
    <name evidence="3" type="ORF">POCTA_138.1.T0780152</name>
</gene>
<evidence type="ECO:0000259" key="2">
    <source>
        <dbReference type="Pfam" id="PF00564"/>
    </source>
</evidence>
<evidence type="ECO:0000313" key="4">
    <source>
        <dbReference type="Proteomes" id="UP000683925"/>
    </source>
</evidence>
<accession>A0A8S1VW95</accession>
<dbReference type="OMA" id="MENYEIF"/>
<sequence>MDIQLRYQNDYTVFKGVKSYGDLVNEIQLKYPLLMDIELTYQDEEGDLIQVSNTSDINAITDLSKVILQMDAQIDYVKLGELERLEREEECKQRMLQDRRNLLQYEIKKEMENYEILSLEKSEFESKCNEEIEELMDRCKKLRDTQREPIIDFKIIFNSSNILGLIREKESNLLLMEDKTGFDTQLQSIQRDVYDAFGQLLFERMLDHQAKHKNWLEKQCQINKINQELQIFEIKKQEKIYSFDRILQRSLENVEKMKAQLNQPLRNDDYYLDSFMY</sequence>
<keyword evidence="4" id="KW-1185">Reference proteome</keyword>
<evidence type="ECO:0000256" key="1">
    <source>
        <dbReference type="SAM" id="Coils"/>
    </source>
</evidence>
<dbReference type="EMBL" id="CAJJDP010000077">
    <property type="protein sequence ID" value="CAD8182168.1"/>
    <property type="molecule type" value="Genomic_DNA"/>
</dbReference>
<dbReference type="Proteomes" id="UP000683925">
    <property type="component" value="Unassembled WGS sequence"/>
</dbReference>
<feature type="domain" description="PB1" evidence="2">
    <location>
        <begin position="2"/>
        <end position="63"/>
    </location>
</feature>
<name>A0A8S1VW95_PAROT</name>
<comment type="caution">
    <text evidence="3">The sequence shown here is derived from an EMBL/GenBank/DDBJ whole genome shotgun (WGS) entry which is preliminary data.</text>
</comment>
<feature type="coiled-coil region" evidence="1">
    <location>
        <begin position="82"/>
        <end position="145"/>
    </location>
</feature>
<evidence type="ECO:0000313" key="3">
    <source>
        <dbReference type="EMBL" id="CAD8182168.1"/>
    </source>
</evidence>
<dbReference type="InterPro" id="IPR000270">
    <property type="entry name" value="PB1_dom"/>
</dbReference>
<organism evidence="3 4">
    <name type="scientific">Paramecium octaurelia</name>
    <dbReference type="NCBI Taxonomy" id="43137"/>
    <lineage>
        <taxon>Eukaryota</taxon>
        <taxon>Sar</taxon>
        <taxon>Alveolata</taxon>
        <taxon>Ciliophora</taxon>
        <taxon>Intramacronucleata</taxon>
        <taxon>Oligohymenophorea</taxon>
        <taxon>Peniculida</taxon>
        <taxon>Parameciidae</taxon>
        <taxon>Paramecium</taxon>
    </lineage>
</organism>
<proteinExistence type="predicted"/>
<dbReference type="AlphaFoldDB" id="A0A8S1VW95"/>